<dbReference type="SMART" id="SM00490">
    <property type="entry name" value="HELICc"/>
    <property type="match status" value="1"/>
</dbReference>
<dbReference type="PROSITE" id="PS51192">
    <property type="entry name" value="HELICASE_ATP_BIND_1"/>
    <property type="match status" value="1"/>
</dbReference>
<dbReference type="PANTHER" id="PTHR18934:SF145">
    <property type="entry name" value="ATP-DEPENDENT RNA HELICASE DHX57-RELATED"/>
    <property type="match status" value="1"/>
</dbReference>
<feature type="domain" description="Helicase ATP-binding" evidence="4">
    <location>
        <begin position="14"/>
        <end position="192"/>
    </location>
</feature>
<dbReference type="Proteomes" id="UP001146120">
    <property type="component" value="Unassembled WGS sequence"/>
</dbReference>
<dbReference type="InterPro" id="IPR011545">
    <property type="entry name" value="DEAD/DEAH_box_helicase_dom"/>
</dbReference>
<dbReference type="Gene3D" id="3.40.50.300">
    <property type="entry name" value="P-loop containing nucleotide triphosphate hydrolases"/>
    <property type="match status" value="2"/>
</dbReference>
<dbReference type="SUPFAM" id="SSF52540">
    <property type="entry name" value="P-loop containing nucleoside triphosphate hydrolases"/>
    <property type="match status" value="1"/>
</dbReference>
<dbReference type="CDD" id="cd17917">
    <property type="entry name" value="DEXHc_RHA-like"/>
    <property type="match status" value="1"/>
</dbReference>
<evidence type="ECO:0000313" key="7">
    <source>
        <dbReference type="Proteomes" id="UP001146120"/>
    </source>
</evidence>
<dbReference type="CDD" id="cd18791">
    <property type="entry name" value="SF2_C_RHA"/>
    <property type="match status" value="1"/>
</dbReference>
<dbReference type="PANTHER" id="PTHR18934">
    <property type="entry name" value="ATP-DEPENDENT RNA HELICASE"/>
    <property type="match status" value="1"/>
</dbReference>
<dbReference type="Pfam" id="PF00271">
    <property type="entry name" value="Helicase_C"/>
    <property type="match status" value="1"/>
</dbReference>
<feature type="compositionally biased region" description="Basic and acidic residues" evidence="3">
    <location>
        <begin position="712"/>
        <end position="723"/>
    </location>
</feature>
<reference evidence="6" key="2">
    <citation type="journal article" date="2023" name="Microbiol Resour">
        <title>Decontamination and Annotation of the Draft Genome Sequence of the Oomycete Lagenidium giganteum ARSEF 373.</title>
        <authorList>
            <person name="Morgan W.R."/>
            <person name="Tartar A."/>
        </authorList>
    </citation>
    <scope>NUCLEOTIDE SEQUENCE</scope>
    <source>
        <strain evidence="6">ARSEF 373</strain>
    </source>
</reference>
<dbReference type="PROSITE" id="PS51194">
    <property type="entry name" value="HELICASE_CTER"/>
    <property type="match status" value="1"/>
</dbReference>
<dbReference type="GO" id="GO:0003723">
    <property type="term" value="F:RNA binding"/>
    <property type="evidence" value="ECO:0007669"/>
    <property type="project" value="TreeGrafter"/>
</dbReference>
<reference evidence="6" key="1">
    <citation type="submission" date="2022-11" db="EMBL/GenBank/DDBJ databases">
        <authorList>
            <person name="Morgan W.R."/>
            <person name="Tartar A."/>
        </authorList>
    </citation>
    <scope>NUCLEOTIDE SEQUENCE</scope>
    <source>
        <strain evidence="6">ARSEF 373</strain>
    </source>
</reference>
<dbReference type="InterPro" id="IPR027417">
    <property type="entry name" value="P-loop_NTPase"/>
</dbReference>
<dbReference type="GO" id="GO:0005524">
    <property type="term" value="F:ATP binding"/>
    <property type="evidence" value="ECO:0007669"/>
    <property type="project" value="UniProtKB-KW"/>
</dbReference>
<keyword evidence="1" id="KW-0547">Nucleotide-binding</keyword>
<dbReference type="GO" id="GO:0004386">
    <property type="term" value="F:helicase activity"/>
    <property type="evidence" value="ECO:0007669"/>
    <property type="project" value="TreeGrafter"/>
</dbReference>
<evidence type="ECO:0000256" key="3">
    <source>
        <dbReference type="SAM" id="MobiDB-lite"/>
    </source>
</evidence>
<dbReference type="Pfam" id="PF00270">
    <property type="entry name" value="DEAD"/>
    <property type="match status" value="1"/>
</dbReference>
<keyword evidence="7" id="KW-1185">Reference proteome</keyword>
<evidence type="ECO:0000259" key="4">
    <source>
        <dbReference type="PROSITE" id="PS51192"/>
    </source>
</evidence>
<organism evidence="6 7">
    <name type="scientific">Lagenidium giganteum</name>
    <dbReference type="NCBI Taxonomy" id="4803"/>
    <lineage>
        <taxon>Eukaryota</taxon>
        <taxon>Sar</taxon>
        <taxon>Stramenopiles</taxon>
        <taxon>Oomycota</taxon>
        <taxon>Peronosporomycetes</taxon>
        <taxon>Pythiales</taxon>
        <taxon>Pythiaceae</taxon>
    </lineage>
</organism>
<dbReference type="EMBL" id="DAKRPA010000108">
    <property type="protein sequence ID" value="DAZ98360.1"/>
    <property type="molecule type" value="Genomic_DNA"/>
</dbReference>
<keyword evidence="2" id="KW-0067">ATP-binding</keyword>
<feature type="compositionally biased region" description="Basic residues" evidence="3">
    <location>
        <begin position="702"/>
        <end position="711"/>
    </location>
</feature>
<feature type="domain" description="Helicase C-terminal" evidence="5">
    <location>
        <begin position="262"/>
        <end position="438"/>
    </location>
</feature>
<evidence type="ECO:0000259" key="5">
    <source>
        <dbReference type="PROSITE" id="PS51194"/>
    </source>
</evidence>
<evidence type="ECO:0000256" key="2">
    <source>
        <dbReference type="ARBA" id="ARBA00022840"/>
    </source>
</evidence>
<accession>A0AAV2YTX9</accession>
<evidence type="ECO:0008006" key="8">
    <source>
        <dbReference type="Google" id="ProtNLM"/>
    </source>
</evidence>
<evidence type="ECO:0000313" key="6">
    <source>
        <dbReference type="EMBL" id="DAZ98360.1"/>
    </source>
</evidence>
<dbReference type="SMART" id="SM00847">
    <property type="entry name" value="HA2"/>
    <property type="match status" value="1"/>
</dbReference>
<dbReference type="AlphaFoldDB" id="A0AAV2YTX9"/>
<evidence type="ECO:0000256" key="1">
    <source>
        <dbReference type="ARBA" id="ARBA00022741"/>
    </source>
</evidence>
<name>A0AAV2YTX9_9STRA</name>
<gene>
    <name evidence="6" type="ORF">N0F65_000679</name>
</gene>
<dbReference type="InterPro" id="IPR007502">
    <property type="entry name" value="Helicase-assoc_dom"/>
</dbReference>
<proteinExistence type="predicted"/>
<dbReference type="InterPro" id="IPR014001">
    <property type="entry name" value="Helicase_ATP-bd"/>
</dbReference>
<sequence length="1012" mass="112636">MRQLPVYQHRQAIVSAVETNQLTIVQGGTGCGKSTCIQHFLCDAALRAAGVGGRNVRIIVTQPRRLAAIKLATVVAQMRQGDELGGGDGVVGSEVGYVIGKERCATSKTRITFVTTDYMVERLIHHPKSLASITHLVLDEVHERTVGVDMLLLLLRLLLPRHPHVRLVIMSATMEAETLFDYFAKRLFKPLRTRAALCVGSSLFPVQHIHLDQLTTPFPRLAQRCAAVMAKLTKQFDQWLTKHLSANSEQSLSAVLQAHDHQLTVATEVVKDLVLQQRLQTSSVNSIQTLYEALSAAVDAASVPHQVHFHVLHSRVELEDQRKAFEIPSSKYAKIILATNIAESSLTIPDVTHVINCGLERQVASLSHNNSHVEVLTTAWCSQASTAQRAGRAGRVQSGIAYNLFPLDFQQRCMCTYATPEILQKPLSRIVLLLKRSMPMLGTPSALLNASLDPPRHENIDEAFEVLTRHQALDCADEELAKITPFGRFCCHFPLSLELCRLLLVSMNVTRNGSRSSAILLHAVVLVAVLSVPDLFQMPSRFHSDTFIDDMKRSMLAKLSADRALWSEPLTVWRLYIELLASHSSTRRPLLWTWLSKWKLSHARFRTLNNLISDLCDRLIQLKQEDRHGFGQMLSDDTIHLLGKLDRFASTQHADRVLIEALTGEDSKALEDDDVHVMRFLLVATFYENLIEANMNEQGPKPSKKKKGKSKKQTDAMQQRDAENQTNTISLKVVKECTDAFATLKPEERCVLFSSLTRDRLPNNIVVSGDKKDIRVTFPVDPINSAVDSMSLAMIVRPSFPISFACFLSDNSAPIELEIVSAPNSAIKLRFRLEKMNELGVLTWMQPNDPDAKVHVSPRSVFSLPVEHLGNTTHIESFRAVYCDVVRTAGAKRLSALCSRCTLLPVGCAGYYAAVTLLRSKGTVSLLTNKQDGGIQAVYVGERKVELPKNKQLANSVLGCINRLRQGFTDLLCTAVDASVRCEDILELCCDSHVRSHEGSSECFEWQAVDLM</sequence>
<dbReference type="SMART" id="SM00487">
    <property type="entry name" value="DEXDc"/>
    <property type="match status" value="1"/>
</dbReference>
<comment type="caution">
    <text evidence="6">The sequence shown here is derived from an EMBL/GenBank/DDBJ whole genome shotgun (WGS) entry which is preliminary data.</text>
</comment>
<dbReference type="Gene3D" id="1.20.120.1080">
    <property type="match status" value="1"/>
</dbReference>
<protein>
    <recommendedName>
        <fullName evidence="8">ATP-dependent RNA helicase</fullName>
    </recommendedName>
</protein>
<dbReference type="InterPro" id="IPR001650">
    <property type="entry name" value="Helicase_C-like"/>
</dbReference>
<dbReference type="PROSITE" id="PS51257">
    <property type="entry name" value="PROKAR_LIPOPROTEIN"/>
    <property type="match status" value="1"/>
</dbReference>
<feature type="region of interest" description="Disordered" evidence="3">
    <location>
        <begin position="694"/>
        <end position="724"/>
    </location>
</feature>